<dbReference type="InParanoid" id="A0A162NJJ0"/>
<accession>A0A162NJJ0</accession>
<organism evidence="2 3">
    <name type="scientific">Phycomyces blakesleeanus (strain ATCC 8743b / DSM 1359 / FGSC 10004 / NBRC 33097 / NRRL 1555)</name>
    <dbReference type="NCBI Taxonomy" id="763407"/>
    <lineage>
        <taxon>Eukaryota</taxon>
        <taxon>Fungi</taxon>
        <taxon>Fungi incertae sedis</taxon>
        <taxon>Mucoromycota</taxon>
        <taxon>Mucoromycotina</taxon>
        <taxon>Mucoromycetes</taxon>
        <taxon>Mucorales</taxon>
        <taxon>Phycomycetaceae</taxon>
        <taxon>Phycomyces</taxon>
    </lineage>
</organism>
<evidence type="ECO:0000259" key="1">
    <source>
        <dbReference type="Pfam" id="PF13966"/>
    </source>
</evidence>
<dbReference type="Pfam" id="PF13966">
    <property type="entry name" value="zf-RVT"/>
    <property type="match status" value="1"/>
</dbReference>
<dbReference type="Gene3D" id="3.60.10.10">
    <property type="entry name" value="Endonuclease/exonuclease/phosphatase"/>
    <property type="match status" value="1"/>
</dbReference>
<keyword evidence="3" id="KW-1185">Reference proteome</keyword>
<dbReference type="AlphaFoldDB" id="A0A162NJJ0"/>
<dbReference type="GeneID" id="29000162"/>
<dbReference type="Proteomes" id="UP000077315">
    <property type="component" value="Unassembled WGS sequence"/>
</dbReference>
<evidence type="ECO:0000313" key="2">
    <source>
        <dbReference type="EMBL" id="OAD74798.1"/>
    </source>
</evidence>
<dbReference type="SUPFAM" id="SSF56219">
    <property type="entry name" value="DNase I-like"/>
    <property type="match status" value="1"/>
</dbReference>
<dbReference type="InterPro" id="IPR036691">
    <property type="entry name" value="Endo/exonu/phosph_ase_sf"/>
</dbReference>
<dbReference type="InterPro" id="IPR026960">
    <property type="entry name" value="RVT-Znf"/>
</dbReference>
<dbReference type="VEuPathDB" id="FungiDB:PHYBLDRAFT_186558"/>
<feature type="domain" description="Reverse transcriptase zinc-binding" evidence="1">
    <location>
        <begin position="489"/>
        <end position="562"/>
    </location>
</feature>
<evidence type="ECO:0000313" key="3">
    <source>
        <dbReference type="Proteomes" id="UP000077315"/>
    </source>
</evidence>
<dbReference type="RefSeq" id="XP_018292838.1">
    <property type="nucleotide sequence ID" value="XM_018439256.1"/>
</dbReference>
<dbReference type="EMBL" id="KV440978">
    <property type="protein sequence ID" value="OAD74798.1"/>
    <property type="molecule type" value="Genomic_DNA"/>
</dbReference>
<dbReference type="OrthoDB" id="8907449at2759"/>
<name>A0A162NJJ0_PHYB8</name>
<proteinExistence type="predicted"/>
<protein>
    <recommendedName>
        <fullName evidence="1">Reverse transcriptase zinc-binding domain-containing protein</fullName>
    </recommendedName>
</protein>
<gene>
    <name evidence="2" type="ORF">PHYBLDRAFT_186558</name>
</gene>
<reference evidence="3" key="1">
    <citation type="submission" date="2015-06" db="EMBL/GenBank/DDBJ databases">
        <title>Expansion of signal transduction pathways in fungi by whole-genome duplication.</title>
        <authorList>
            <consortium name="DOE Joint Genome Institute"/>
            <person name="Corrochano L.M."/>
            <person name="Kuo A."/>
            <person name="Marcet-Houben M."/>
            <person name="Polaino S."/>
            <person name="Salamov A."/>
            <person name="Villalobos J.M."/>
            <person name="Alvarez M.I."/>
            <person name="Avalos J."/>
            <person name="Benito E.P."/>
            <person name="Benoit I."/>
            <person name="Burger G."/>
            <person name="Camino L.P."/>
            <person name="Canovas D."/>
            <person name="Cerda-Olmedo E."/>
            <person name="Cheng J.-F."/>
            <person name="Dominguez A."/>
            <person name="Elias M."/>
            <person name="Eslava A.P."/>
            <person name="Glaser F."/>
            <person name="Grimwood J."/>
            <person name="Gutierrez G."/>
            <person name="Heitman J."/>
            <person name="Henrissat B."/>
            <person name="Iturriaga E.A."/>
            <person name="Lang B.F."/>
            <person name="Lavin J.L."/>
            <person name="Lee S."/>
            <person name="Li W."/>
            <person name="Lindquist E."/>
            <person name="Lopez-Garcia S."/>
            <person name="Luque E.M."/>
            <person name="Marcos A.T."/>
            <person name="Martin J."/>
            <person name="McCluskey K."/>
            <person name="Medina H.R."/>
            <person name="Miralles-Duran A."/>
            <person name="Miyazaki A."/>
            <person name="Munoz-Torres E."/>
            <person name="Oguiza J.A."/>
            <person name="Ohm R."/>
            <person name="Olmedo M."/>
            <person name="Orejas M."/>
            <person name="Ortiz-Castellanos L."/>
            <person name="Pisabarro A.G."/>
            <person name="Rodriguez-Romero J."/>
            <person name="Ruiz-Herrera J."/>
            <person name="Ruiz-Vazquez R."/>
            <person name="Sanz C."/>
            <person name="Schackwitz W."/>
            <person name="Schmutz J."/>
            <person name="Shahriari M."/>
            <person name="Shelest E."/>
            <person name="Silva-Franco F."/>
            <person name="Soanes D."/>
            <person name="Syed K."/>
            <person name="Tagua V.G."/>
            <person name="Talbot N.J."/>
            <person name="Thon M."/>
            <person name="De vries R.P."/>
            <person name="Wiebenga A."/>
            <person name="Yadav J.S."/>
            <person name="Braun E.L."/>
            <person name="Baker S."/>
            <person name="Garre V."/>
            <person name="Horwitz B."/>
            <person name="Torres-Martinez S."/>
            <person name="Idnurm A."/>
            <person name="Herrera-Estrella A."/>
            <person name="Gabaldon T."/>
            <person name="Grigoriev I.V."/>
        </authorList>
    </citation>
    <scope>NUCLEOTIDE SEQUENCE [LARGE SCALE GENOMIC DNA]</scope>
    <source>
        <strain evidence="3">NRRL 1555(-)</strain>
    </source>
</reference>
<sequence>MPCKDCERRHYSHKFKKDHLFPSDIQDPRQAPPEWLNFISNHFVDCVTLSGEVPAPTFHRQLCSSSIDYVFASSDLAPCRQSSSVSYIHPNWSDHCLVATTFKFTANHTTGKGMWRANPRLARNHTFCTEFDAYISISVFLLSPYMSPQDQWDRLKHMLTKFIKSFTRRRTQTLTTLEARLQKRASHIHLSRALSFRGRATVLNSLILSKLWHVLRVVSVPGTFFTKVRSLMGRFLQHRSFPPIRLDTLCLPTKMGGLGVLNPKLQQGALQLRWLRPLFQSTSSPSGLVLPWLLYLLRHYLPDVHPHLPFIFPDLRHPRFRTYTSPFFNLFAACDLLPHDFDSTVINLPTCLDIPLASAVVVPHGLPAFPASWRHLRIRDAYEINTTLDILSRRLPSSFPRSPRILRKVLQRVDDHSLFLHAFVIRACLPQSILTEQFPDLMARTGTEVDPSTLLSALSPTFPWKRLSTRQFRSSCEVVTSSIEDVPHNIRDIKWRQFWSFILPYASRNIWFRLLHHKISCQSVLHNRIPTSFPSPNCSLCGTEIDSQDHFLYACPLKLPLWHTLWLAHFGFSPQSSDIHNALYKFSFPLPLDPTSHPASILGSVLLALWRHHWAFIFDQSPFVAANATTTANSLLSRLQSEKHLDQRPFSV</sequence>